<dbReference type="InterPro" id="IPR011990">
    <property type="entry name" value="TPR-like_helical_dom_sf"/>
</dbReference>
<accession>A0A7J7N7G7</accession>
<organism evidence="3 4">
    <name type="scientific">Kingdonia uniflora</name>
    <dbReference type="NCBI Taxonomy" id="39325"/>
    <lineage>
        <taxon>Eukaryota</taxon>
        <taxon>Viridiplantae</taxon>
        <taxon>Streptophyta</taxon>
        <taxon>Embryophyta</taxon>
        <taxon>Tracheophyta</taxon>
        <taxon>Spermatophyta</taxon>
        <taxon>Magnoliopsida</taxon>
        <taxon>Ranunculales</taxon>
        <taxon>Circaeasteraceae</taxon>
        <taxon>Kingdonia</taxon>
    </lineage>
</organism>
<dbReference type="NCBIfam" id="TIGR00756">
    <property type="entry name" value="PPR"/>
    <property type="match status" value="1"/>
</dbReference>
<sequence length="520" mass="59585">MERRNLKSKATPIQMEISKRAKNIIANIGLGNSSQLERIQGIHSLSILEEGTSQTSNQLIQNPKSFRRRGKNKCKVIVVESCKRRPLNFNIKGQPIGEYSVFFSTYIGVIVREIVPITILTWHKVKPDVKDSLCLWEQKFIVPEEAQKLTLMSMGKDWREFKVEKRKLIDINDEYEQALKNYLEDVPYNQWEAFVKQCTTSNYKDKIDEINSNNQDVGDDDLTEVLGPEYPGRNAQDEITPRENSILLSEVPPLDVPELLTYFVEQASPLFDMLGFNRVSAWEEAPFNSKGGNHIPGRASSSLGMVTELLQEVLSALTSNGLLLELGQKTSLLHSRTHFGLEASQFGINPLATPKRIHLNRGWIEVSAKNKSTEKELVDLSSRHGYRAYALADAVAIVQRRSTYTEFFNSFRPAYCETDKSRWVFDECPQCRDVLTWNMILATYAGDERIDVMEDLFEEMPERDVIWWSTMIMGLIDMYAKSRCIEISKKVFSEIPRSDVWEWNVMISGWAMHGFGKEAV</sequence>
<protein>
    <recommendedName>
        <fullName evidence="5">Pentatricopeptide repeat-containing protein</fullName>
    </recommendedName>
</protein>
<evidence type="ECO:0000256" key="2">
    <source>
        <dbReference type="PROSITE-ProRule" id="PRU00708"/>
    </source>
</evidence>
<dbReference type="Proteomes" id="UP000541444">
    <property type="component" value="Unassembled WGS sequence"/>
</dbReference>
<reference evidence="3 4" key="1">
    <citation type="journal article" date="2020" name="IScience">
        <title>Genome Sequencing of the Endangered Kingdonia uniflora (Circaeasteraceae, Ranunculales) Reveals Potential Mechanisms of Evolutionary Specialization.</title>
        <authorList>
            <person name="Sun Y."/>
            <person name="Deng T."/>
            <person name="Zhang A."/>
            <person name="Moore M.J."/>
            <person name="Landis J.B."/>
            <person name="Lin N."/>
            <person name="Zhang H."/>
            <person name="Zhang X."/>
            <person name="Huang J."/>
            <person name="Zhang X."/>
            <person name="Sun H."/>
            <person name="Wang H."/>
        </authorList>
    </citation>
    <scope>NUCLEOTIDE SEQUENCE [LARGE SCALE GENOMIC DNA]</scope>
    <source>
        <strain evidence="3">TB1705</strain>
        <tissue evidence="3">Leaf</tissue>
    </source>
</reference>
<name>A0A7J7N7G7_9MAGN</name>
<proteinExistence type="predicted"/>
<dbReference type="InterPro" id="IPR046960">
    <property type="entry name" value="PPR_At4g14850-like_plant"/>
</dbReference>
<feature type="repeat" description="PPR" evidence="2">
    <location>
        <begin position="433"/>
        <end position="467"/>
    </location>
</feature>
<keyword evidence="4" id="KW-1185">Reference proteome</keyword>
<evidence type="ECO:0000256" key="1">
    <source>
        <dbReference type="ARBA" id="ARBA00022737"/>
    </source>
</evidence>
<dbReference type="Pfam" id="PF01535">
    <property type="entry name" value="PPR"/>
    <property type="match status" value="2"/>
</dbReference>
<evidence type="ECO:0000313" key="3">
    <source>
        <dbReference type="EMBL" id="KAF6162848.1"/>
    </source>
</evidence>
<dbReference type="Gene3D" id="1.25.40.10">
    <property type="entry name" value="Tetratricopeptide repeat domain"/>
    <property type="match status" value="1"/>
</dbReference>
<comment type="caution">
    <text evidence="3">The sequence shown here is derived from an EMBL/GenBank/DDBJ whole genome shotgun (WGS) entry which is preliminary data.</text>
</comment>
<dbReference type="GO" id="GO:0009451">
    <property type="term" value="P:RNA modification"/>
    <property type="evidence" value="ECO:0007669"/>
    <property type="project" value="InterPro"/>
</dbReference>
<gene>
    <name evidence="3" type="ORF">GIB67_029117</name>
</gene>
<dbReference type="PANTHER" id="PTHR47926">
    <property type="entry name" value="PENTATRICOPEPTIDE REPEAT-CONTAINING PROTEIN"/>
    <property type="match status" value="1"/>
</dbReference>
<dbReference type="GO" id="GO:0003723">
    <property type="term" value="F:RNA binding"/>
    <property type="evidence" value="ECO:0007669"/>
    <property type="project" value="InterPro"/>
</dbReference>
<evidence type="ECO:0008006" key="5">
    <source>
        <dbReference type="Google" id="ProtNLM"/>
    </source>
</evidence>
<dbReference type="PROSITE" id="PS51375">
    <property type="entry name" value="PPR"/>
    <property type="match status" value="1"/>
</dbReference>
<dbReference type="OrthoDB" id="185373at2759"/>
<dbReference type="EMBL" id="JACGCM010001011">
    <property type="protein sequence ID" value="KAF6162848.1"/>
    <property type="molecule type" value="Genomic_DNA"/>
</dbReference>
<evidence type="ECO:0000313" key="4">
    <source>
        <dbReference type="Proteomes" id="UP000541444"/>
    </source>
</evidence>
<dbReference type="AlphaFoldDB" id="A0A7J7N7G7"/>
<dbReference type="InterPro" id="IPR002885">
    <property type="entry name" value="PPR_rpt"/>
</dbReference>
<keyword evidence="1" id="KW-0677">Repeat</keyword>